<keyword evidence="6" id="KW-1185">Reference proteome</keyword>
<dbReference type="Pfam" id="PF00270">
    <property type="entry name" value="DEAD"/>
    <property type="match status" value="1"/>
</dbReference>
<dbReference type="SMART" id="SM00490">
    <property type="entry name" value="HELICc"/>
    <property type="match status" value="1"/>
</dbReference>
<dbReference type="InterPro" id="IPR011545">
    <property type="entry name" value="DEAD/DEAH_box_helicase_dom"/>
</dbReference>
<evidence type="ECO:0000259" key="4">
    <source>
        <dbReference type="PROSITE" id="PS51194"/>
    </source>
</evidence>
<dbReference type="Proteomes" id="UP000291343">
    <property type="component" value="Unassembled WGS sequence"/>
</dbReference>
<evidence type="ECO:0000256" key="1">
    <source>
        <dbReference type="ARBA" id="ARBA00022741"/>
    </source>
</evidence>
<dbReference type="STRING" id="195883.A0A482XBB7"/>
<keyword evidence="1" id="KW-0547">Nucleotide-binding</keyword>
<dbReference type="PANTHER" id="PTHR47835:SF3">
    <property type="entry name" value="HELICASE FOR MEIOSIS 1"/>
    <property type="match status" value="1"/>
</dbReference>
<evidence type="ECO:0008006" key="7">
    <source>
        <dbReference type="Google" id="ProtNLM"/>
    </source>
</evidence>
<protein>
    <recommendedName>
        <fullName evidence="7">Helicase ATP-binding domain-containing protein</fullName>
    </recommendedName>
</protein>
<dbReference type="InParanoid" id="A0A482XBB7"/>
<dbReference type="Pfam" id="PF00271">
    <property type="entry name" value="Helicase_C"/>
    <property type="match status" value="1"/>
</dbReference>
<proteinExistence type="predicted"/>
<sequence>MSANALTINESLVVSAPTGSGKTVLFELAIIRLLMLAEDAGHGSEAKIVYMAPIKALVSEKFNDWADKFSSLGVRCLEVTGDSDFMSLKTITDYQLILTTPEKWDSMTRLWTKSSHLGIIQQVRLFLIDEVHLLNEERRGSTLEAVVSRMKTVQNSIDRSGCGLRFVAVSATIPNGEDLAVWLGSNDRPAKFAKIGDDMRPVKLKKVVLGYRHDEFKTSFAFDMSLSYHLKNVVLKYSNGKPTLVFCNSRKSVQTTSSILVKQVKFQTQGEGQQILIDAANQISDVILADLLRAGIGNHHAGMALEDRMLIEQLFRDGKLPVLVTTSTLAMGVNLPAHLVVIKSTECYMQNEMRPYTDSQILQMIGRAGRPQFDTSAVAVIMTKTTDKVG</sequence>
<dbReference type="InterPro" id="IPR001650">
    <property type="entry name" value="Helicase_C-like"/>
</dbReference>
<evidence type="ECO:0000259" key="3">
    <source>
        <dbReference type="PROSITE" id="PS51192"/>
    </source>
</evidence>
<dbReference type="GO" id="GO:0005524">
    <property type="term" value="F:ATP binding"/>
    <property type="evidence" value="ECO:0007669"/>
    <property type="project" value="UniProtKB-KW"/>
</dbReference>
<dbReference type="CDD" id="cd18795">
    <property type="entry name" value="SF2_C_Ski2"/>
    <property type="match status" value="1"/>
</dbReference>
<dbReference type="InterPro" id="IPR014001">
    <property type="entry name" value="Helicase_ATP-bd"/>
</dbReference>
<organism evidence="5 6">
    <name type="scientific">Laodelphax striatellus</name>
    <name type="common">Small brown planthopper</name>
    <name type="synonym">Delphax striatella</name>
    <dbReference type="NCBI Taxonomy" id="195883"/>
    <lineage>
        <taxon>Eukaryota</taxon>
        <taxon>Metazoa</taxon>
        <taxon>Ecdysozoa</taxon>
        <taxon>Arthropoda</taxon>
        <taxon>Hexapoda</taxon>
        <taxon>Insecta</taxon>
        <taxon>Pterygota</taxon>
        <taxon>Neoptera</taxon>
        <taxon>Paraneoptera</taxon>
        <taxon>Hemiptera</taxon>
        <taxon>Auchenorrhyncha</taxon>
        <taxon>Fulgoroidea</taxon>
        <taxon>Delphacidae</taxon>
        <taxon>Criomorphinae</taxon>
        <taxon>Laodelphax</taxon>
    </lineage>
</organism>
<dbReference type="PANTHER" id="PTHR47835">
    <property type="entry name" value="HFM1, ATP DEPENDENT DNA HELICASE HOMOLOG"/>
    <property type="match status" value="1"/>
</dbReference>
<dbReference type="AlphaFoldDB" id="A0A482XBB7"/>
<reference evidence="5 6" key="1">
    <citation type="journal article" date="2017" name="Gigascience">
        <title>Genome sequence of the small brown planthopper, Laodelphax striatellus.</title>
        <authorList>
            <person name="Zhu J."/>
            <person name="Jiang F."/>
            <person name="Wang X."/>
            <person name="Yang P."/>
            <person name="Bao Y."/>
            <person name="Zhao W."/>
            <person name="Wang W."/>
            <person name="Lu H."/>
            <person name="Wang Q."/>
            <person name="Cui N."/>
            <person name="Li J."/>
            <person name="Chen X."/>
            <person name="Luo L."/>
            <person name="Yu J."/>
            <person name="Kang L."/>
            <person name="Cui F."/>
        </authorList>
    </citation>
    <scope>NUCLEOTIDE SEQUENCE [LARGE SCALE GENOMIC DNA]</scope>
    <source>
        <strain evidence="5">Lst14</strain>
    </source>
</reference>
<evidence type="ECO:0000256" key="2">
    <source>
        <dbReference type="ARBA" id="ARBA00022840"/>
    </source>
</evidence>
<dbReference type="Gene3D" id="3.40.50.300">
    <property type="entry name" value="P-loop containing nucleotide triphosphate hydrolases"/>
    <property type="match status" value="2"/>
</dbReference>
<gene>
    <name evidence="5" type="ORF">LSTR_LSTR001386</name>
</gene>
<dbReference type="EMBL" id="QKKF02014716">
    <property type="protein sequence ID" value="RZF42591.1"/>
    <property type="molecule type" value="Genomic_DNA"/>
</dbReference>
<comment type="caution">
    <text evidence="5">The sequence shown here is derived from an EMBL/GenBank/DDBJ whole genome shotgun (WGS) entry which is preliminary data.</text>
</comment>
<feature type="domain" description="Helicase C-terminal" evidence="4">
    <location>
        <begin position="229"/>
        <end position="390"/>
    </location>
</feature>
<dbReference type="GO" id="GO:0003676">
    <property type="term" value="F:nucleic acid binding"/>
    <property type="evidence" value="ECO:0007669"/>
    <property type="project" value="InterPro"/>
</dbReference>
<dbReference type="InterPro" id="IPR027417">
    <property type="entry name" value="P-loop_NTPase"/>
</dbReference>
<dbReference type="SMART" id="SM00487">
    <property type="entry name" value="DEXDc"/>
    <property type="match status" value="1"/>
</dbReference>
<keyword evidence="2" id="KW-0067">ATP-binding</keyword>
<dbReference type="SMR" id="A0A482XBB7"/>
<dbReference type="GO" id="GO:0016787">
    <property type="term" value="F:hydrolase activity"/>
    <property type="evidence" value="ECO:0007669"/>
    <property type="project" value="UniProtKB-KW"/>
</dbReference>
<dbReference type="PROSITE" id="PS51192">
    <property type="entry name" value="HELICASE_ATP_BIND_1"/>
    <property type="match status" value="1"/>
</dbReference>
<name>A0A482XBB7_LAOST</name>
<dbReference type="OrthoDB" id="5575at2759"/>
<feature type="domain" description="Helicase ATP-binding" evidence="3">
    <location>
        <begin position="3"/>
        <end position="191"/>
    </location>
</feature>
<evidence type="ECO:0000313" key="6">
    <source>
        <dbReference type="Proteomes" id="UP000291343"/>
    </source>
</evidence>
<evidence type="ECO:0000313" key="5">
    <source>
        <dbReference type="EMBL" id="RZF42591.1"/>
    </source>
</evidence>
<dbReference type="InterPro" id="IPR052247">
    <property type="entry name" value="Meiotic_Crossover_Helicase"/>
</dbReference>
<dbReference type="PROSITE" id="PS51194">
    <property type="entry name" value="HELICASE_CTER"/>
    <property type="match status" value="1"/>
</dbReference>
<dbReference type="SUPFAM" id="SSF52540">
    <property type="entry name" value="P-loop containing nucleoside triphosphate hydrolases"/>
    <property type="match status" value="1"/>
</dbReference>
<dbReference type="GO" id="GO:0043138">
    <property type="term" value="F:3'-5' DNA helicase activity"/>
    <property type="evidence" value="ECO:0007669"/>
    <property type="project" value="UniProtKB-EC"/>
</dbReference>
<accession>A0A482XBB7</accession>